<protein>
    <submittedName>
        <fullName evidence="1">Uncharacterized protein</fullName>
    </submittedName>
</protein>
<evidence type="ECO:0000313" key="1">
    <source>
        <dbReference type="EMBL" id="MEN8640263.1"/>
    </source>
</evidence>
<keyword evidence="2" id="KW-1185">Reference proteome</keyword>
<sequence length="95" mass="10872">MNTFYIGRLQFKDRARLCFAGIGGLRQARGRTGCQGQAEGRVKMWGFRAAGCWSACHLIAITYEMMRNPICENLLNKVHLQNLRQVTLYFTNQVT</sequence>
<dbReference type="Proteomes" id="UP001424532">
    <property type="component" value="Unassembled WGS sequence"/>
</dbReference>
<name>A0ABV0DF83_9PSED</name>
<comment type="caution">
    <text evidence="1">The sequence shown here is derived from an EMBL/GenBank/DDBJ whole genome shotgun (WGS) entry which is preliminary data.</text>
</comment>
<dbReference type="RefSeq" id="WP_347149994.1">
    <property type="nucleotide sequence ID" value="NZ_JBDLYL010000009.1"/>
</dbReference>
<gene>
    <name evidence="1" type="ORF">ABFE88_11430</name>
</gene>
<dbReference type="EMBL" id="JBDLYL010000009">
    <property type="protein sequence ID" value="MEN8640263.1"/>
    <property type="molecule type" value="Genomic_DNA"/>
</dbReference>
<accession>A0ABV0DF83</accession>
<evidence type="ECO:0000313" key="2">
    <source>
        <dbReference type="Proteomes" id="UP001424532"/>
    </source>
</evidence>
<organism evidence="1 2">
    <name type="scientific">Pseudomonas sichuanensis</name>
    <dbReference type="NCBI Taxonomy" id="2213015"/>
    <lineage>
        <taxon>Bacteria</taxon>
        <taxon>Pseudomonadati</taxon>
        <taxon>Pseudomonadota</taxon>
        <taxon>Gammaproteobacteria</taxon>
        <taxon>Pseudomonadales</taxon>
        <taxon>Pseudomonadaceae</taxon>
        <taxon>Pseudomonas</taxon>
    </lineage>
</organism>
<reference evidence="1 2" key="1">
    <citation type="submission" date="2024-05" db="EMBL/GenBank/DDBJ databases">
        <title>Sequence of Lycoming College course isolates.</title>
        <authorList>
            <person name="Reigle C.A."/>
            <person name="Newman J.D."/>
        </authorList>
    </citation>
    <scope>NUCLEOTIDE SEQUENCE [LARGE SCALE GENOMIC DNA]</scope>
    <source>
        <strain evidence="1 2">CAR-09</strain>
    </source>
</reference>
<proteinExistence type="predicted"/>